<keyword evidence="1" id="KW-1133">Transmembrane helix</keyword>
<protein>
    <submittedName>
        <fullName evidence="2">Uncharacterized protein</fullName>
    </submittedName>
</protein>
<dbReference type="RefSeq" id="WP_152777590.1">
    <property type="nucleotide sequence ID" value="NZ_VJZC01000744.1"/>
</dbReference>
<keyword evidence="1" id="KW-0812">Transmembrane</keyword>
<organism evidence="2 3">
    <name type="scientific">Streptomyces spongiae</name>
    <dbReference type="NCBI Taxonomy" id="565072"/>
    <lineage>
        <taxon>Bacteria</taxon>
        <taxon>Bacillati</taxon>
        <taxon>Actinomycetota</taxon>
        <taxon>Actinomycetes</taxon>
        <taxon>Kitasatosporales</taxon>
        <taxon>Streptomycetaceae</taxon>
        <taxon>Streptomyces</taxon>
    </lineage>
</organism>
<dbReference type="AlphaFoldDB" id="A0A5N8XY82"/>
<comment type="caution">
    <text evidence="2">The sequence shown here is derived from an EMBL/GenBank/DDBJ whole genome shotgun (WGS) entry which is preliminary data.</text>
</comment>
<accession>A0A5N8XY82</accession>
<feature type="transmembrane region" description="Helical" evidence="1">
    <location>
        <begin position="23"/>
        <end position="43"/>
    </location>
</feature>
<name>A0A5N8XY82_9ACTN</name>
<keyword evidence="3" id="KW-1185">Reference proteome</keyword>
<proteinExistence type="predicted"/>
<gene>
    <name evidence="2" type="ORF">FNH08_45855</name>
</gene>
<evidence type="ECO:0000313" key="3">
    <source>
        <dbReference type="Proteomes" id="UP000400924"/>
    </source>
</evidence>
<evidence type="ECO:0000313" key="2">
    <source>
        <dbReference type="EMBL" id="MPY64226.1"/>
    </source>
</evidence>
<evidence type="ECO:0000256" key="1">
    <source>
        <dbReference type="SAM" id="Phobius"/>
    </source>
</evidence>
<dbReference type="EMBL" id="VJZC01000744">
    <property type="protein sequence ID" value="MPY64226.1"/>
    <property type="molecule type" value="Genomic_DNA"/>
</dbReference>
<keyword evidence="1" id="KW-0472">Membrane</keyword>
<reference evidence="2 3" key="1">
    <citation type="submission" date="2019-07" db="EMBL/GenBank/DDBJ databases">
        <title>New species of Amycolatopsis and Streptomyces.</title>
        <authorList>
            <person name="Duangmal K."/>
            <person name="Teo W.F.A."/>
            <person name="Lipun K."/>
        </authorList>
    </citation>
    <scope>NUCLEOTIDE SEQUENCE [LARGE SCALE GENOMIC DNA]</scope>
    <source>
        <strain evidence="2 3">NBRC 106415</strain>
    </source>
</reference>
<sequence>MGEDPSIGVVLFNTLLIGAEGTVRGAAVLLPVIGLVVCLGTWWRRKKAAAARGAADERTGA</sequence>
<dbReference type="Proteomes" id="UP000400924">
    <property type="component" value="Unassembled WGS sequence"/>
</dbReference>